<gene>
    <name evidence="9 12" type="primary">xylB</name>
    <name evidence="12" type="ORF">DW265_10765</name>
</gene>
<dbReference type="InterPro" id="IPR050406">
    <property type="entry name" value="FGGY_Carb_Kinase"/>
</dbReference>
<evidence type="ECO:0000256" key="7">
    <source>
        <dbReference type="ARBA" id="ARBA00023277"/>
    </source>
</evidence>
<keyword evidence="5 8" id="KW-0418">Kinase</keyword>
<evidence type="ECO:0000313" key="12">
    <source>
        <dbReference type="EMBL" id="RHG24127.1"/>
    </source>
</evidence>
<keyword evidence="7 9" id="KW-0119">Carbohydrate metabolism</keyword>
<evidence type="ECO:0000313" key="13">
    <source>
        <dbReference type="Proteomes" id="UP000284095"/>
    </source>
</evidence>
<proteinExistence type="inferred from homology"/>
<dbReference type="InterPro" id="IPR018485">
    <property type="entry name" value="FGGY_C"/>
</dbReference>
<evidence type="ECO:0000259" key="11">
    <source>
        <dbReference type="Pfam" id="PF02782"/>
    </source>
</evidence>
<dbReference type="Gene3D" id="3.30.420.40">
    <property type="match status" value="2"/>
</dbReference>
<dbReference type="GO" id="GO:0005997">
    <property type="term" value="P:xylulose metabolic process"/>
    <property type="evidence" value="ECO:0007669"/>
    <property type="project" value="InterPro"/>
</dbReference>
<dbReference type="PIRSF" id="PIRSF000538">
    <property type="entry name" value="GlpK"/>
    <property type="match status" value="1"/>
</dbReference>
<dbReference type="GO" id="GO:0004856">
    <property type="term" value="F:D-xylulokinase activity"/>
    <property type="evidence" value="ECO:0007669"/>
    <property type="project" value="UniProtKB-EC"/>
</dbReference>
<evidence type="ECO:0000256" key="9">
    <source>
        <dbReference type="RuleBase" id="RU364073"/>
    </source>
</evidence>
<dbReference type="CDD" id="cd07808">
    <property type="entry name" value="ASKHA_NBD_FGGY_EcXK-like"/>
    <property type="match status" value="1"/>
</dbReference>
<dbReference type="NCBIfam" id="TIGR01312">
    <property type="entry name" value="XylB"/>
    <property type="match status" value="1"/>
</dbReference>
<dbReference type="Proteomes" id="UP000284095">
    <property type="component" value="Unassembled WGS sequence"/>
</dbReference>
<dbReference type="Pfam" id="PF00370">
    <property type="entry name" value="FGGY_N"/>
    <property type="match status" value="1"/>
</dbReference>
<dbReference type="AlphaFoldDB" id="A0A414SSJ9"/>
<name>A0A414SSJ9_9FIRM</name>
<evidence type="ECO:0000256" key="5">
    <source>
        <dbReference type="ARBA" id="ARBA00022777"/>
    </source>
</evidence>
<dbReference type="InterPro" id="IPR043129">
    <property type="entry name" value="ATPase_NBD"/>
</dbReference>
<sequence>MNYYLGVDVGTSSVKSLLMDSEGKTVGTSQIGYDIIKEKLQYAEQDMEKLWEATKETITDLVKRYPEESAKIHGISYSGQMHGLVMIGADGKLIRNAIIWADQRSEKEIQKIYDITGKDTYRGTVLNSLSTGFLISSLMWVKEHEAENFEKIRYVVFPKDYIRYKMCGEIGTDMSDASSGAIFDTKKRDWAWKLIEKLQMPKEIFPECHEAYEAAGTVNKECAEQTGLKEGIKIAYGGGDTLMQGVGNGIIRPGVLAANIGTSCQISGGFNEPLYDKKFRTNTFCHVKEDLWMLMGAHLSGGVALKWLMNNILEMGSYDEMTSLAATVPAGSEGLVFLPYLSGERTPYNDPNAKGIYFGMTLKHERAHMIRSTMEGIVFGLRTSIEIFKDLGIEYHKIIASGGGARGKLFLEMQADIFDCEIYTNQGNEQACIGAAITAAIAAGEFGSYEEACDKLVRMKDTIVTPNHENQKYYEEQFAIFRELYGHNADLFRL</sequence>
<feature type="domain" description="Carbohydrate kinase FGGY C-terminal" evidence="11">
    <location>
        <begin position="257"/>
        <end position="443"/>
    </location>
</feature>
<keyword evidence="2 9" id="KW-0859">Xylose metabolism</keyword>
<dbReference type="PANTHER" id="PTHR43095">
    <property type="entry name" value="SUGAR KINASE"/>
    <property type="match status" value="1"/>
</dbReference>
<dbReference type="GO" id="GO:0005524">
    <property type="term" value="F:ATP binding"/>
    <property type="evidence" value="ECO:0007669"/>
    <property type="project" value="UniProtKB-KW"/>
</dbReference>
<evidence type="ECO:0000256" key="3">
    <source>
        <dbReference type="ARBA" id="ARBA00022679"/>
    </source>
</evidence>
<dbReference type="EMBL" id="QRIC01000025">
    <property type="protein sequence ID" value="RHG24127.1"/>
    <property type="molecule type" value="Genomic_DNA"/>
</dbReference>
<evidence type="ECO:0000256" key="1">
    <source>
        <dbReference type="ARBA" id="ARBA00009156"/>
    </source>
</evidence>
<comment type="similarity">
    <text evidence="1 8">Belongs to the FGGY kinase family.</text>
</comment>
<dbReference type="InterPro" id="IPR018483">
    <property type="entry name" value="Carb_kinase_FGGY_CS"/>
</dbReference>
<keyword evidence="3 8" id="KW-0808">Transferase</keyword>
<dbReference type="Pfam" id="PF02782">
    <property type="entry name" value="FGGY_C"/>
    <property type="match status" value="1"/>
</dbReference>
<evidence type="ECO:0000256" key="8">
    <source>
        <dbReference type="RuleBase" id="RU003733"/>
    </source>
</evidence>
<evidence type="ECO:0000256" key="2">
    <source>
        <dbReference type="ARBA" id="ARBA00022629"/>
    </source>
</evidence>
<keyword evidence="4 9" id="KW-0547">Nucleotide-binding</keyword>
<reference evidence="12 13" key="1">
    <citation type="submission" date="2018-08" db="EMBL/GenBank/DDBJ databases">
        <title>A genome reference for cultivated species of the human gut microbiota.</title>
        <authorList>
            <person name="Zou Y."/>
            <person name="Xue W."/>
            <person name="Luo G."/>
        </authorList>
    </citation>
    <scope>NUCLEOTIDE SEQUENCE [LARGE SCALE GENOMIC DNA]</scope>
    <source>
        <strain evidence="12 13">AM22-22</strain>
    </source>
</reference>
<comment type="catalytic activity">
    <reaction evidence="9">
        <text>D-xylulose + ATP = D-xylulose 5-phosphate + ADP + H(+)</text>
        <dbReference type="Rhea" id="RHEA:10964"/>
        <dbReference type="ChEBI" id="CHEBI:15378"/>
        <dbReference type="ChEBI" id="CHEBI:17140"/>
        <dbReference type="ChEBI" id="CHEBI:30616"/>
        <dbReference type="ChEBI" id="CHEBI:57737"/>
        <dbReference type="ChEBI" id="CHEBI:456216"/>
        <dbReference type="EC" id="2.7.1.17"/>
    </reaction>
</comment>
<dbReference type="InterPro" id="IPR006000">
    <property type="entry name" value="Xylulokinase"/>
</dbReference>
<dbReference type="InterPro" id="IPR018484">
    <property type="entry name" value="FGGY_N"/>
</dbReference>
<accession>A0A414SSJ9</accession>
<dbReference type="PANTHER" id="PTHR43095:SF5">
    <property type="entry name" value="XYLULOSE KINASE"/>
    <property type="match status" value="1"/>
</dbReference>
<dbReference type="GO" id="GO:0042732">
    <property type="term" value="P:D-xylose metabolic process"/>
    <property type="evidence" value="ECO:0007669"/>
    <property type="project" value="UniProtKB-KW"/>
</dbReference>
<evidence type="ECO:0000256" key="4">
    <source>
        <dbReference type="ARBA" id="ARBA00022741"/>
    </source>
</evidence>
<feature type="domain" description="Carbohydrate kinase FGGY N-terminal" evidence="10">
    <location>
        <begin position="3"/>
        <end position="246"/>
    </location>
</feature>
<dbReference type="InterPro" id="IPR000577">
    <property type="entry name" value="Carb_kinase_FGGY"/>
</dbReference>
<dbReference type="EC" id="2.7.1.17" evidence="9"/>
<dbReference type="PROSITE" id="PS00445">
    <property type="entry name" value="FGGY_KINASES_2"/>
    <property type="match status" value="1"/>
</dbReference>
<comment type="caution">
    <text evidence="12">The sequence shown here is derived from an EMBL/GenBank/DDBJ whole genome shotgun (WGS) entry which is preliminary data.</text>
</comment>
<organism evidence="12 13">
    <name type="scientific">Dorea longicatena</name>
    <dbReference type="NCBI Taxonomy" id="88431"/>
    <lineage>
        <taxon>Bacteria</taxon>
        <taxon>Bacillati</taxon>
        <taxon>Bacillota</taxon>
        <taxon>Clostridia</taxon>
        <taxon>Lachnospirales</taxon>
        <taxon>Lachnospiraceae</taxon>
        <taxon>Dorea</taxon>
    </lineage>
</organism>
<keyword evidence="13" id="KW-1185">Reference proteome</keyword>
<dbReference type="RefSeq" id="WP_118225284.1">
    <property type="nucleotide sequence ID" value="NZ_QRIC01000025.1"/>
</dbReference>
<keyword evidence="6 9" id="KW-0067">ATP-binding</keyword>
<dbReference type="SUPFAM" id="SSF53067">
    <property type="entry name" value="Actin-like ATPase domain"/>
    <property type="match status" value="2"/>
</dbReference>
<evidence type="ECO:0000256" key="6">
    <source>
        <dbReference type="ARBA" id="ARBA00022840"/>
    </source>
</evidence>
<evidence type="ECO:0000259" key="10">
    <source>
        <dbReference type="Pfam" id="PF00370"/>
    </source>
</evidence>
<protein>
    <recommendedName>
        <fullName evidence="9">Xylulose kinase</fullName>
        <shortName evidence="9">Xylulokinase</shortName>
        <ecNumber evidence="9">2.7.1.17</ecNumber>
    </recommendedName>
</protein>